<organism evidence="7 8">
    <name type="scientific">Tangfeifania diversioriginum</name>
    <dbReference type="NCBI Taxonomy" id="1168035"/>
    <lineage>
        <taxon>Bacteria</taxon>
        <taxon>Pseudomonadati</taxon>
        <taxon>Bacteroidota</taxon>
        <taxon>Bacteroidia</taxon>
        <taxon>Marinilabiliales</taxon>
        <taxon>Prolixibacteraceae</taxon>
        <taxon>Tangfeifania</taxon>
    </lineage>
</organism>
<dbReference type="PANTHER" id="PTHR34138:SF1">
    <property type="entry name" value="CELL SHAPE-DETERMINING PROTEIN MREC"/>
    <property type="match status" value="1"/>
</dbReference>
<dbReference type="Proteomes" id="UP000184050">
    <property type="component" value="Unassembled WGS sequence"/>
</dbReference>
<evidence type="ECO:0000256" key="1">
    <source>
        <dbReference type="ARBA" id="ARBA00009369"/>
    </source>
</evidence>
<dbReference type="Pfam" id="PF04085">
    <property type="entry name" value="MreC"/>
    <property type="match status" value="1"/>
</dbReference>
<dbReference type="OrthoDB" id="9811827at2"/>
<dbReference type="EMBL" id="FQZE01000038">
    <property type="protein sequence ID" value="SHJ89586.1"/>
    <property type="molecule type" value="Genomic_DNA"/>
</dbReference>
<evidence type="ECO:0000256" key="3">
    <source>
        <dbReference type="ARBA" id="ARBA00022960"/>
    </source>
</evidence>
<dbReference type="RefSeq" id="WP_073173098.1">
    <property type="nucleotide sequence ID" value="NZ_FQZE01000038.1"/>
</dbReference>
<evidence type="ECO:0000259" key="6">
    <source>
        <dbReference type="Pfam" id="PF04085"/>
    </source>
</evidence>
<comment type="function">
    <text evidence="5">Involved in formation and maintenance of cell shape.</text>
</comment>
<dbReference type="InterPro" id="IPR042175">
    <property type="entry name" value="Cell/Rod_MreC_2"/>
</dbReference>
<dbReference type="Gene3D" id="2.40.10.350">
    <property type="entry name" value="Rod shape-determining protein MreC, domain 2"/>
    <property type="match status" value="1"/>
</dbReference>
<evidence type="ECO:0000256" key="4">
    <source>
        <dbReference type="ARBA" id="ARBA00032089"/>
    </source>
</evidence>
<evidence type="ECO:0000313" key="7">
    <source>
        <dbReference type="EMBL" id="SHJ89586.1"/>
    </source>
</evidence>
<comment type="similarity">
    <text evidence="1 5">Belongs to the MreC family.</text>
</comment>
<dbReference type="NCBIfam" id="NF010532">
    <property type="entry name" value="PRK13922.9-3"/>
    <property type="match status" value="1"/>
</dbReference>
<dbReference type="InterPro" id="IPR042177">
    <property type="entry name" value="Cell/Rod_1"/>
</dbReference>
<evidence type="ECO:0000256" key="5">
    <source>
        <dbReference type="PIRNR" id="PIRNR038471"/>
    </source>
</evidence>
<dbReference type="InterPro" id="IPR007221">
    <property type="entry name" value="MreC"/>
</dbReference>
<gene>
    <name evidence="7" type="ORF">SAMN05444280_13822</name>
</gene>
<dbReference type="InterPro" id="IPR055342">
    <property type="entry name" value="MreC_beta-barrel_core"/>
</dbReference>
<keyword evidence="3 5" id="KW-0133">Cell shape</keyword>
<name>A0A1M6N1R7_9BACT</name>
<protein>
    <recommendedName>
        <fullName evidence="2 5">Cell shape-determining protein MreC</fullName>
    </recommendedName>
    <alternativeName>
        <fullName evidence="4 5">Cell shape protein MreC</fullName>
    </alternativeName>
</protein>
<reference evidence="7 8" key="1">
    <citation type="submission" date="2016-11" db="EMBL/GenBank/DDBJ databases">
        <authorList>
            <person name="Jaros S."/>
            <person name="Januszkiewicz K."/>
            <person name="Wedrychowicz H."/>
        </authorList>
    </citation>
    <scope>NUCLEOTIDE SEQUENCE [LARGE SCALE GENOMIC DNA]</scope>
    <source>
        <strain evidence="7 8">DSM 27063</strain>
    </source>
</reference>
<accession>A0A1M6N1R7</accession>
<keyword evidence="8" id="KW-1185">Reference proteome</keyword>
<dbReference type="GO" id="GO:0005886">
    <property type="term" value="C:plasma membrane"/>
    <property type="evidence" value="ECO:0007669"/>
    <property type="project" value="TreeGrafter"/>
</dbReference>
<evidence type="ECO:0000256" key="2">
    <source>
        <dbReference type="ARBA" id="ARBA00013855"/>
    </source>
</evidence>
<dbReference type="STRING" id="1168035.SAMN05444280_13822"/>
<dbReference type="Gene3D" id="2.40.10.340">
    <property type="entry name" value="Rod shape-determining protein MreC, domain 1"/>
    <property type="match status" value="1"/>
</dbReference>
<sequence>MRSLLRYLLKNYAFVLFLLLEGAALALVFNHNSYQKSKYLNSSNRITGNIYQTYNSVVDYFHLNRINKELSEENAWLRSRVENITGVPAINDSLVVTLESADSTYRFISAKIINNSVNKPFNYFTLNKGRNNGIKPDQGVVTGKGIVGVVTHVSDSYAVGLSVLNSRWSISAMHKKSGNYGSLIWRGNDYRTADLTEIPLHVDISPGDSIITSGYSSVFPEGVMIGTIQDFSRPDGENYFNISVQLSTDFKALSYVEVIENQDKPEIKELENIIRDDPMAN</sequence>
<evidence type="ECO:0000313" key="8">
    <source>
        <dbReference type="Proteomes" id="UP000184050"/>
    </source>
</evidence>
<proteinExistence type="inferred from homology"/>
<feature type="domain" description="Rod shape-determining protein MreC beta-barrel core" evidence="6">
    <location>
        <begin position="112"/>
        <end position="260"/>
    </location>
</feature>
<dbReference type="AlphaFoldDB" id="A0A1M6N1R7"/>
<dbReference type="GO" id="GO:0008360">
    <property type="term" value="P:regulation of cell shape"/>
    <property type="evidence" value="ECO:0007669"/>
    <property type="project" value="UniProtKB-KW"/>
</dbReference>
<dbReference type="PIRSF" id="PIRSF038471">
    <property type="entry name" value="MreC"/>
    <property type="match status" value="1"/>
</dbReference>
<dbReference type="PANTHER" id="PTHR34138">
    <property type="entry name" value="CELL SHAPE-DETERMINING PROTEIN MREC"/>
    <property type="match status" value="1"/>
</dbReference>